<organism evidence="3 4">
    <name type="scientific">Glutinoglossum americanum</name>
    <dbReference type="NCBI Taxonomy" id="1670608"/>
    <lineage>
        <taxon>Eukaryota</taxon>
        <taxon>Fungi</taxon>
        <taxon>Dikarya</taxon>
        <taxon>Ascomycota</taxon>
        <taxon>Pezizomycotina</taxon>
        <taxon>Geoglossomycetes</taxon>
        <taxon>Geoglossales</taxon>
        <taxon>Geoglossaceae</taxon>
        <taxon>Glutinoglossum</taxon>
    </lineage>
</organism>
<reference evidence="3" key="1">
    <citation type="submission" date="2021-03" db="EMBL/GenBank/DDBJ databases">
        <title>Comparative genomics and phylogenomic investigation of the class Geoglossomycetes provide insights into ecological specialization and systematics.</title>
        <authorList>
            <person name="Melie T."/>
            <person name="Pirro S."/>
            <person name="Miller A.N."/>
            <person name="Quandt A."/>
        </authorList>
    </citation>
    <scope>NUCLEOTIDE SEQUENCE</scope>
    <source>
        <strain evidence="3">GBOQ0MN5Z8</strain>
    </source>
</reference>
<dbReference type="InterPro" id="IPR017853">
    <property type="entry name" value="GH"/>
</dbReference>
<dbReference type="PANTHER" id="PTHR31268:SF32">
    <property type="entry name" value="GALACTINOL--SUCROSE GALACTOSYLTRANSFERASE 2-RELATED"/>
    <property type="match status" value="1"/>
</dbReference>
<accession>A0A9P8I363</accession>
<evidence type="ECO:0000313" key="3">
    <source>
        <dbReference type="EMBL" id="KAH0541511.1"/>
    </source>
</evidence>
<dbReference type="Pfam" id="PF05691">
    <property type="entry name" value="Raffinose_syn"/>
    <property type="match status" value="2"/>
</dbReference>
<evidence type="ECO:0000256" key="1">
    <source>
        <dbReference type="ARBA" id="ARBA00007240"/>
    </source>
</evidence>
<keyword evidence="4" id="KW-1185">Reference proteome</keyword>
<dbReference type="InterPro" id="IPR008811">
    <property type="entry name" value="Glycosyl_hydrolases_36"/>
</dbReference>
<dbReference type="SUPFAM" id="SSF51445">
    <property type="entry name" value="(Trans)glycosidases"/>
    <property type="match status" value="1"/>
</dbReference>
<sequence>MANLVFTPTLHPPIGHTTTRHARGGVVEFQCLMELSCGGGVVPPLDLLQPDQHFTVLLWWSIEGRGAWKPAAFRRSDEASDRTTLQHYYKDEANTKRYEIFTLHLPYSNTRPLQFCLKYRFGDGPWLWSGSRIGGVDGRIIFLPPQSFASSGPVPDDGRSRLPLQFGDIFEPHSERDTGALFDVMAMDEGSSQEELDLLSLLDIGVWCVTSPLSRIFNGSGNVSKSKDGRKQVVDLPLGRATLLERWMALVKIASPWMGPIHSGSAAGGGGGGSTFTTTKECLLLLMQRRDGRQVAILPLSGIPSGGGTPTASSYVTSFHASECMDRENGREGIIWRIYDESPPGERLGSAKCIVVAGMDAKNVVKGAMSWAEFIVKKTSHPGAAPIARQLVASEHRRGELPSGTFLPESHIAQGPPTEHRLNKMHAGLSYCTWNSLGVNLSGEKILDALQGLHESGIKVCNVIIDDNWQTLVGYSFPSGSFAGEGPADGYPHGIQENAKYASSGTWSAFRANSNFDSVGGLPGLAKRIRNQHPNIQNVGVWHALHGYWDGIAPGGEIDSNYKTIDCAWRDNVHQQERNLRFIDPTDIERFYDDFYRTSDDFYPNVPESHGWHIFANAMNMIIFSHLNIVPDWDMFQTALPRYAGFHAAARCLSGGPVVITDTPGDHDVGLIQQMTAITPDGHRVTLRPTSMATPSDPYMSYTSSKLLRITNIYLRGSNYIGSEVASFLGFFNISTVHVRDLLPLSDFDGLREGSHYITRSYRSGRITPPTAHIKANNAFLTLHLEPGEWDILTAVPVIGLFDSSDDATCYVGSFGLSTNMTGAAAVTNSSVTDILDDNGKGCGVSIQYSLSALGTLLIYVSSAIGDSHKRLRVEICGLPLSVDEGYWRIRPGDENLVEIFVDKAYEELRSHIRDSVHVTYLTVNVILYGVEMAPNRIGAT</sequence>
<comment type="similarity">
    <text evidence="1">Belongs to the glycosyl hydrolases 36 family.</text>
</comment>
<gene>
    <name evidence="3" type="ORF">FGG08_003986</name>
</gene>
<dbReference type="OrthoDB" id="4664297at2759"/>
<evidence type="ECO:0008006" key="5">
    <source>
        <dbReference type="Google" id="ProtNLM"/>
    </source>
</evidence>
<dbReference type="PANTHER" id="PTHR31268">
    <property type="match status" value="1"/>
</dbReference>
<keyword evidence="2" id="KW-0119">Carbohydrate metabolism</keyword>
<evidence type="ECO:0000313" key="4">
    <source>
        <dbReference type="Proteomes" id="UP000698800"/>
    </source>
</evidence>
<dbReference type="Proteomes" id="UP000698800">
    <property type="component" value="Unassembled WGS sequence"/>
</dbReference>
<dbReference type="EMBL" id="JAGHQL010000076">
    <property type="protein sequence ID" value="KAH0541511.1"/>
    <property type="molecule type" value="Genomic_DNA"/>
</dbReference>
<proteinExistence type="inferred from homology"/>
<comment type="caution">
    <text evidence="3">The sequence shown here is derived from an EMBL/GenBank/DDBJ whole genome shotgun (WGS) entry which is preliminary data.</text>
</comment>
<dbReference type="AlphaFoldDB" id="A0A9P8I363"/>
<name>A0A9P8I363_9PEZI</name>
<protein>
    <recommendedName>
        <fullName evidence="5">Alpha-galactosidase</fullName>
    </recommendedName>
</protein>
<evidence type="ECO:0000256" key="2">
    <source>
        <dbReference type="ARBA" id="ARBA00023277"/>
    </source>
</evidence>